<dbReference type="OrthoDB" id="5150171at2"/>
<sequence>MTEYIYQPGTALGEAERKAEHEQRMIELQTSADERQIEREQAARFHSVTVTTQLDDEGTLDECRRVDQVKFTCTAPAEAECRTYPDSCGCESFAWNEARTHDIEGHPRTIGNECWMQGWFDNEGAVYVGDGVDDMRDDYVPAVNRTGLVVISPIEEWIEWDWFTPSVAGSKS</sequence>
<dbReference type="RefSeq" id="WP_134425338.1">
    <property type="nucleotide sequence ID" value="NZ_SOHA01000039.1"/>
</dbReference>
<name>A0A4Y8JRC2_9MICO</name>
<accession>A0A4Y8JRC2</accession>
<dbReference type="EMBL" id="SOHA01000039">
    <property type="protein sequence ID" value="TFD27468.1"/>
    <property type="molecule type" value="Genomic_DNA"/>
</dbReference>
<evidence type="ECO:0000313" key="1">
    <source>
        <dbReference type="EMBL" id="TFD27468.1"/>
    </source>
</evidence>
<protein>
    <submittedName>
        <fullName evidence="1">Uncharacterized protein</fullName>
    </submittedName>
</protein>
<evidence type="ECO:0000313" key="2">
    <source>
        <dbReference type="Proteomes" id="UP000297472"/>
    </source>
</evidence>
<dbReference type="Proteomes" id="UP000297472">
    <property type="component" value="Unassembled WGS sequence"/>
</dbReference>
<organism evidence="1 2">
    <name type="scientific">Cryobacterium cryoconiti</name>
    <dbReference type="NCBI Taxonomy" id="1259239"/>
    <lineage>
        <taxon>Bacteria</taxon>
        <taxon>Bacillati</taxon>
        <taxon>Actinomycetota</taxon>
        <taxon>Actinomycetes</taxon>
        <taxon>Micrococcales</taxon>
        <taxon>Microbacteriaceae</taxon>
        <taxon>Cryobacterium</taxon>
    </lineage>
</organism>
<reference evidence="1 2" key="1">
    <citation type="submission" date="2019-03" db="EMBL/GenBank/DDBJ databases">
        <title>Genomics of glacier-inhabiting Cryobacterium strains.</title>
        <authorList>
            <person name="Liu Q."/>
            <person name="Xin Y.-H."/>
        </authorList>
    </citation>
    <scope>NUCLEOTIDE SEQUENCE [LARGE SCALE GENOMIC DNA]</scope>
    <source>
        <strain evidence="1 2">TMT1-51</strain>
    </source>
</reference>
<keyword evidence="2" id="KW-1185">Reference proteome</keyword>
<gene>
    <name evidence="1" type="ORF">E3T49_13065</name>
</gene>
<comment type="caution">
    <text evidence="1">The sequence shown here is derived from an EMBL/GenBank/DDBJ whole genome shotgun (WGS) entry which is preliminary data.</text>
</comment>
<dbReference type="AlphaFoldDB" id="A0A4Y8JRC2"/>
<proteinExistence type="predicted"/>